<dbReference type="Proteomes" id="UP000291286">
    <property type="component" value="Unassembled WGS sequence"/>
</dbReference>
<dbReference type="AlphaFoldDB" id="A0A4Q8LHP5"/>
<gene>
    <name evidence="1" type="ORF">EA661_12245</name>
</gene>
<dbReference type="EMBL" id="SHMB01000004">
    <property type="protein sequence ID" value="TAA29052.1"/>
    <property type="molecule type" value="Genomic_DNA"/>
</dbReference>
<evidence type="ECO:0000313" key="2">
    <source>
        <dbReference type="Proteomes" id="UP000291286"/>
    </source>
</evidence>
<accession>A0A4Q8LHP5</accession>
<organism evidence="1 2">
    <name type="scientific">Pseudoxanthomonas winnipegensis</name>
    <dbReference type="NCBI Taxonomy" id="2480810"/>
    <lineage>
        <taxon>Bacteria</taxon>
        <taxon>Pseudomonadati</taxon>
        <taxon>Pseudomonadota</taxon>
        <taxon>Gammaproteobacteria</taxon>
        <taxon>Lysobacterales</taxon>
        <taxon>Lysobacteraceae</taxon>
        <taxon>Pseudoxanthomonas</taxon>
    </lineage>
</organism>
<reference evidence="1 2" key="1">
    <citation type="submission" date="2019-02" db="EMBL/GenBank/DDBJ databases">
        <title>WGS of Pseudoxanthomonas species novum from clinical isolates.</title>
        <authorList>
            <person name="Bernier A.-M."/>
            <person name="Bernard K."/>
            <person name="Vachon A."/>
        </authorList>
    </citation>
    <scope>NUCLEOTIDE SEQUENCE [LARGE SCALE GENOMIC DNA]</scope>
    <source>
        <strain evidence="1 2">NML171202</strain>
    </source>
</reference>
<protein>
    <submittedName>
        <fullName evidence="1">Uncharacterized protein</fullName>
    </submittedName>
</protein>
<dbReference type="GeneID" id="93832378"/>
<name>A0A4Q8LHP5_9GAMM</name>
<dbReference type="RefSeq" id="WP_024957509.1">
    <property type="nucleotide sequence ID" value="NZ_SHMB01000004.1"/>
</dbReference>
<evidence type="ECO:0000313" key="1">
    <source>
        <dbReference type="EMBL" id="TAA29052.1"/>
    </source>
</evidence>
<sequence>MSFDSKAKTEAALIRRYADRYGHVDDTFAGGWGVTWGKLLRALDKELADEKKQRQELGAGKREAVWMDTWTAAEAAGLLNMTYEAFNAWARKVGVVVDKPGQARTHAAISLVDLLDALEDEKTRPAGRPWRDAREPGHLLGATRTLPEGLATFREQLNGDLLLTIGVDERGERVVASVRPGQTLGAKDHIRMFFRGKSIAEVDQHNYFKLEVEKCGLAEAFGMPWAQPALKGALLQCHKDWLGAVSDFMAWEESLAIKDASEARAAFDAEEDPQAAPAMVLKAREAERMKDAKMALTARNEARAELLDVSLPAPAPSRKGTPF</sequence>
<comment type="caution">
    <text evidence="1">The sequence shown here is derived from an EMBL/GenBank/DDBJ whole genome shotgun (WGS) entry which is preliminary data.</text>
</comment>
<proteinExistence type="predicted"/>